<evidence type="ECO:0000256" key="6">
    <source>
        <dbReference type="ARBA" id="ARBA00022837"/>
    </source>
</evidence>
<dbReference type="RefSeq" id="WP_211940277.1">
    <property type="nucleotide sequence ID" value="NZ_CP073078.1"/>
</dbReference>
<gene>
    <name evidence="10" type="ORF">KCG34_10360</name>
</gene>
<evidence type="ECO:0000256" key="1">
    <source>
        <dbReference type="ARBA" id="ARBA00006249"/>
    </source>
</evidence>
<accession>A0A975IY95</accession>
<proteinExistence type="inferred from homology"/>
<feature type="region of interest" description="Disordered" evidence="8">
    <location>
        <begin position="482"/>
        <end position="501"/>
    </location>
</feature>
<dbReference type="PANTHER" id="PTHR33938:SF15">
    <property type="entry name" value="FERULOYL ESTERASE B-RELATED"/>
    <property type="match status" value="1"/>
</dbReference>
<dbReference type="GO" id="GO:0052689">
    <property type="term" value="F:carboxylic ester hydrolase activity"/>
    <property type="evidence" value="ECO:0007669"/>
    <property type="project" value="UniProtKB-KW"/>
</dbReference>
<feature type="chain" id="PRO_5037202626" evidence="9">
    <location>
        <begin position="30"/>
        <end position="530"/>
    </location>
</feature>
<evidence type="ECO:0000256" key="3">
    <source>
        <dbReference type="ARBA" id="ARBA00022723"/>
    </source>
</evidence>
<dbReference type="KEGG" id="caul:KCG34_10360"/>
<comment type="similarity">
    <text evidence="1">Belongs to the tannase family.</text>
</comment>
<organism evidence="10 11">
    <name type="scientific">Phenylobacterium montanum</name>
    <dbReference type="NCBI Taxonomy" id="2823693"/>
    <lineage>
        <taxon>Bacteria</taxon>
        <taxon>Pseudomonadati</taxon>
        <taxon>Pseudomonadota</taxon>
        <taxon>Alphaproteobacteria</taxon>
        <taxon>Caulobacterales</taxon>
        <taxon>Caulobacteraceae</taxon>
        <taxon>Phenylobacterium</taxon>
    </lineage>
</organism>
<evidence type="ECO:0000256" key="8">
    <source>
        <dbReference type="SAM" id="MobiDB-lite"/>
    </source>
</evidence>
<dbReference type="Proteomes" id="UP000676409">
    <property type="component" value="Chromosome"/>
</dbReference>
<evidence type="ECO:0000256" key="4">
    <source>
        <dbReference type="ARBA" id="ARBA00022729"/>
    </source>
</evidence>
<evidence type="ECO:0000256" key="7">
    <source>
        <dbReference type="ARBA" id="ARBA00023157"/>
    </source>
</evidence>
<name>A0A975IY95_9CAUL</name>
<evidence type="ECO:0000313" key="11">
    <source>
        <dbReference type="Proteomes" id="UP000676409"/>
    </source>
</evidence>
<feature type="compositionally biased region" description="Pro residues" evidence="8">
    <location>
        <begin position="485"/>
        <end position="496"/>
    </location>
</feature>
<keyword evidence="6" id="KW-0106">Calcium</keyword>
<dbReference type="EMBL" id="CP073078">
    <property type="protein sequence ID" value="QUD90226.1"/>
    <property type="molecule type" value="Genomic_DNA"/>
</dbReference>
<evidence type="ECO:0000256" key="9">
    <source>
        <dbReference type="SAM" id="SignalP"/>
    </source>
</evidence>
<dbReference type="InterPro" id="IPR029058">
    <property type="entry name" value="AB_hydrolase_fold"/>
</dbReference>
<dbReference type="AlphaFoldDB" id="A0A975IY95"/>
<evidence type="ECO:0000256" key="2">
    <source>
        <dbReference type="ARBA" id="ARBA00022487"/>
    </source>
</evidence>
<keyword evidence="7" id="KW-1015">Disulfide bond</keyword>
<dbReference type="GO" id="GO:0046872">
    <property type="term" value="F:metal ion binding"/>
    <property type="evidence" value="ECO:0007669"/>
    <property type="project" value="UniProtKB-KW"/>
</dbReference>
<evidence type="ECO:0000256" key="5">
    <source>
        <dbReference type="ARBA" id="ARBA00022801"/>
    </source>
</evidence>
<feature type="signal peptide" evidence="9">
    <location>
        <begin position="1"/>
        <end position="29"/>
    </location>
</feature>
<keyword evidence="11" id="KW-1185">Reference proteome</keyword>
<reference evidence="10" key="1">
    <citation type="submission" date="2021-04" db="EMBL/GenBank/DDBJ databases">
        <title>The complete genome sequence of Caulobacter sp. S6.</title>
        <authorList>
            <person name="Tang Y."/>
            <person name="Ouyang W."/>
            <person name="Liu Q."/>
            <person name="Huang B."/>
            <person name="Guo Z."/>
            <person name="Lei P."/>
        </authorList>
    </citation>
    <scope>NUCLEOTIDE SEQUENCE</scope>
    <source>
        <strain evidence="10">S6</strain>
    </source>
</reference>
<evidence type="ECO:0000313" key="10">
    <source>
        <dbReference type="EMBL" id="QUD90226.1"/>
    </source>
</evidence>
<dbReference type="PANTHER" id="PTHR33938">
    <property type="entry name" value="FERULOYL ESTERASE B-RELATED"/>
    <property type="match status" value="1"/>
</dbReference>
<keyword evidence="4 9" id="KW-0732">Signal</keyword>
<protein>
    <submittedName>
        <fullName evidence="10">Tannase/feruloyl esterase family alpha/beta hydrolase</fullName>
    </submittedName>
</protein>
<dbReference type="SUPFAM" id="SSF53474">
    <property type="entry name" value="alpha/beta-Hydrolases"/>
    <property type="match status" value="1"/>
</dbReference>
<sequence>MAVNGRARLLAGAVMTFGGLLAIASPAAAKDCAQMAGQALPQGKVTAATLVPAGGFKPAALPEAPPGVAATGFANLPAFCRIEATLKPSPDSDIKVEVWMPASGWNGKFVGIGNGGWAGSISYFQLGEPLSRGYAVAATDTGHVGNALTGDWAAGHPEKLIDFGYRAVHDMTVAAKAAVSDFYGSGPRMSLWNSCSTGGRQGLMEAFRFPEDYDAISAMAPANPMTGLMTQSLWTGYQAVRSPGAKLTLAKLAVAHKAYIAKCDDKDGLKDGIASNPQACKFDPAVVQCKAGDAADCLTAEQVQTLRAVYGGVRDPKTGKRLLSGWPAGSELELSALMSGPEPFPIATSYMRALVFGSEKGWDFRSFDYGTDSARARDYGAKILDVDPRGLGPFFARGGKLLLSHGWTDGLIPANNTVAFYGTLSKSITAKQTQTQLRLFMIPGMNHCSGGEGPSSIDTLAAIDQWASSSKAPDRLIAARLPGPLGAPEPKQPPMTRPLCAYPATDRYKGVGPADQADSFVCTRTKPKVG</sequence>
<dbReference type="Pfam" id="PF07519">
    <property type="entry name" value="Tannase"/>
    <property type="match status" value="1"/>
</dbReference>
<dbReference type="InterPro" id="IPR011118">
    <property type="entry name" value="Tannase/feruloyl_esterase"/>
</dbReference>
<dbReference type="Gene3D" id="3.40.50.1820">
    <property type="entry name" value="alpha/beta hydrolase"/>
    <property type="match status" value="1"/>
</dbReference>
<keyword evidence="5 10" id="KW-0378">Hydrolase</keyword>
<keyword evidence="2" id="KW-0719">Serine esterase</keyword>
<keyword evidence="3" id="KW-0479">Metal-binding</keyword>